<proteinExistence type="predicted"/>
<organism evidence="2 3">
    <name type="scientific">Kineosporia mesophila</name>
    <dbReference type="NCBI Taxonomy" id="566012"/>
    <lineage>
        <taxon>Bacteria</taxon>
        <taxon>Bacillati</taxon>
        <taxon>Actinomycetota</taxon>
        <taxon>Actinomycetes</taxon>
        <taxon>Kineosporiales</taxon>
        <taxon>Kineosporiaceae</taxon>
        <taxon>Kineosporia</taxon>
    </lineage>
</organism>
<feature type="transmembrane region" description="Helical" evidence="1">
    <location>
        <begin position="73"/>
        <end position="89"/>
    </location>
</feature>
<comment type="caution">
    <text evidence="2">The sequence shown here is derived from an EMBL/GenBank/DDBJ whole genome shotgun (WGS) entry which is preliminary data.</text>
</comment>
<keyword evidence="1" id="KW-1133">Transmembrane helix</keyword>
<keyword evidence="3" id="KW-1185">Reference proteome</keyword>
<evidence type="ECO:0000313" key="2">
    <source>
        <dbReference type="EMBL" id="GAA3592973.1"/>
    </source>
</evidence>
<dbReference type="Proteomes" id="UP001501074">
    <property type="component" value="Unassembled WGS sequence"/>
</dbReference>
<feature type="transmembrane region" description="Helical" evidence="1">
    <location>
        <begin position="47"/>
        <end position="67"/>
    </location>
</feature>
<keyword evidence="1" id="KW-0472">Membrane</keyword>
<gene>
    <name evidence="2" type="ORF">GCM10022223_04700</name>
</gene>
<dbReference type="EMBL" id="BAAAZO010000001">
    <property type="protein sequence ID" value="GAA3592973.1"/>
    <property type="molecule type" value="Genomic_DNA"/>
</dbReference>
<keyword evidence="1" id="KW-0812">Transmembrane</keyword>
<feature type="transmembrane region" description="Helical" evidence="1">
    <location>
        <begin position="6"/>
        <end position="27"/>
    </location>
</feature>
<sequence length="131" mass="13811">MELTVIALLLDLSNILGGLLLALPLLLMIPNGGGEQAGRWISRLDPFAWIVGVVALVTGGYYLIVHLTSGPHLFHFEVVGIAVGVILLWDRITGKRPLRPAGGEVQGAALLLAIFGVIAVLVGLQGLFTPN</sequence>
<evidence type="ECO:0000256" key="1">
    <source>
        <dbReference type="SAM" id="Phobius"/>
    </source>
</evidence>
<accession>A0ABP6Z286</accession>
<reference evidence="3" key="1">
    <citation type="journal article" date="2019" name="Int. J. Syst. Evol. Microbiol.">
        <title>The Global Catalogue of Microorganisms (GCM) 10K type strain sequencing project: providing services to taxonomists for standard genome sequencing and annotation.</title>
        <authorList>
            <consortium name="The Broad Institute Genomics Platform"/>
            <consortium name="The Broad Institute Genome Sequencing Center for Infectious Disease"/>
            <person name="Wu L."/>
            <person name="Ma J."/>
        </authorList>
    </citation>
    <scope>NUCLEOTIDE SEQUENCE [LARGE SCALE GENOMIC DNA]</scope>
    <source>
        <strain evidence="3">JCM 16902</strain>
    </source>
</reference>
<feature type="transmembrane region" description="Helical" evidence="1">
    <location>
        <begin position="109"/>
        <end position="128"/>
    </location>
</feature>
<evidence type="ECO:0000313" key="3">
    <source>
        <dbReference type="Proteomes" id="UP001501074"/>
    </source>
</evidence>
<name>A0ABP6Z286_9ACTN</name>
<protein>
    <submittedName>
        <fullName evidence="2">Uncharacterized protein</fullName>
    </submittedName>
</protein>